<feature type="non-terminal residue" evidence="5">
    <location>
        <position position="253"/>
    </location>
</feature>
<dbReference type="Gene3D" id="3.30.70.330">
    <property type="match status" value="2"/>
</dbReference>
<dbReference type="SUPFAM" id="SSF54928">
    <property type="entry name" value="RNA-binding domain, RBD"/>
    <property type="match status" value="2"/>
</dbReference>
<evidence type="ECO:0000259" key="4">
    <source>
        <dbReference type="SMART" id="SM00360"/>
    </source>
</evidence>
<dbReference type="GO" id="GO:0003723">
    <property type="term" value="F:RNA binding"/>
    <property type="evidence" value="ECO:0007669"/>
    <property type="project" value="UniProtKB-KW"/>
</dbReference>
<evidence type="ECO:0000313" key="6">
    <source>
        <dbReference type="Proteomes" id="UP001328107"/>
    </source>
</evidence>
<evidence type="ECO:0000256" key="3">
    <source>
        <dbReference type="SAM" id="MobiDB-lite"/>
    </source>
</evidence>
<sequence>MSLIGRRIIPRLLSSHLNLHLSQNITNQQCHRLFAASAAISTKRHGKTTEKDVGKFFVLCRGLPFRASEYNISEFFGGTGIKRVELSRKRNGDPSGFAVIECEDELSLKSVLSMDQEFWGRRCITVSRCSSWEMDKAERAKDKTKQAGLNSALSMDLENREDRYVDVSQCSSRDMDKAEKKKDKTEKAKDKSAKAKDARRYLVQCRGLPLSAEENEVYEFLGGNGVKSVKLIYGSDGSKRGEAIVECEDEESF</sequence>
<keyword evidence="2" id="KW-0694">RNA-binding</keyword>
<dbReference type="Pfam" id="PF00076">
    <property type="entry name" value="RRM_1"/>
    <property type="match status" value="1"/>
</dbReference>
<proteinExistence type="predicted"/>
<dbReference type="InterPro" id="IPR035979">
    <property type="entry name" value="RBD_domain_sf"/>
</dbReference>
<dbReference type="SMART" id="SM00360">
    <property type="entry name" value="RRM"/>
    <property type="match status" value="1"/>
</dbReference>
<dbReference type="PANTHER" id="PTHR13976">
    <property type="entry name" value="HETEROGENEOUS NUCLEAR RIBONUCLEOPROTEIN-RELATED"/>
    <property type="match status" value="1"/>
</dbReference>
<dbReference type="InterPro" id="IPR000504">
    <property type="entry name" value="RRM_dom"/>
</dbReference>
<dbReference type="InterPro" id="IPR012677">
    <property type="entry name" value="Nucleotide-bd_a/b_plait_sf"/>
</dbReference>
<keyword evidence="1" id="KW-0677">Repeat</keyword>
<dbReference type="InterPro" id="IPR050666">
    <property type="entry name" value="ESRP"/>
</dbReference>
<feature type="region of interest" description="Disordered" evidence="3">
    <location>
        <begin position="171"/>
        <end position="197"/>
    </location>
</feature>
<dbReference type="Proteomes" id="UP001328107">
    <property type="component" value="Unassembled WGS sequence"/>
</dbReference>
<name>A0AAN5I952_9BILA</name>
<feature type="compositionally biased region" description="Basic and acidic residues" evidence="3">
    <location>
        <begin position="173"/>
        <end position="197"/>
    </location>
</feature>
<accession>A0AAN5I952</accession>
<protein>
    <recommendedName>
        <fullName evidence="4">RRM domain-containing protein</fullName>
    </recommendedName>
</protein>
<evidence type="ECO:0000313" key="5">
    <source>
        <dbReference type="EMBL" id="GMR55710.1"/>
    </source>
</evidence>
<evidence type="ECO:0000256" key="2">
    <source>
        <dbReference type="ARBA" id="ARBA00022884"/>
    </source>
</evidence>
<organism evidence="5 6">
    <name type="scientific">Pristionchus mayeri</name>
    <dbReference type="NCBI Taxonomy" id="1317129"/>
    <lineage>
        <taxon>Eukaryota</taxon>
        <taxon>Metazoa</taxon>
        <taxon>Ecdysozoa</taxon>
        <taxon>Nematoda</taxon>
        <taxon>Chromadorea</taxon>
        <taxon>Rhabditida</taxon>
        <taxon>Rhabditina</taxon>
        <taxon>Diplogasteromorpha</taxon>
        <taxon>Diplogasteroidea</taxon>
        <taxon>Neodiplogasteridae</taxon>
        <taxon>Pristionchus</taxon>
    </lineage>
</organism>
<feature type="domain" description="RRM" evidence="4">
    <location>
        <begin position="57"/>
        <end position="127"/>
    </location>
</feature>
<dbReference type="AlphaFoldDB" id="A0AAN5I952"/>
<gene>
    <name evidence="5" type="ORF">PMAYCL1PPCAC_25905</name>
</gene>
<dbReference type="EMBL" id="BTRK01000005">
    <property type="protein sequence ID" value="GMR55710.1"/>
    <property type="molecule type" value="Genomic_DNA"/>
</dbReference>
<reference evidence="6" key="1">
    <citation type="submission" date="2022-10" db="EMBL/GenBank/DDBJ databases">
        <title>Genome assembly of Pristionchus species.</title>
        <authorList>
            <person name="Yoshida K."/>
            <person name="Sommer R.J."/>
        </authorList>
    </citation>
    <scope>NUCLEOTIDE SEQUENCE [LARGE SCALE GENOMIC DNA]</scope>
    <source>
        <strain evidence="6">RS5460</strain>
    </source>
</reference>
<evidence type="ECO:0000256" key="1">
    <source>
        <dbReference type="ARBA" id="ARBA00022737"/>
    </source>
</evidence>
<comment type="caution">
    <text evidence="5">The sequence shown here is derived from an EMBL/GenBank/DDBJ whole genome shotgun (WGS) entry which is preliminary data.</text>
</comment>
<keyword evidence="6" id="KW-1185">Reference proteome</keyword>